<protein>
    <submittedName>
        <fullName evidence="1">Tat pathway signal sequence domain protein</fullName>
    </submittedName>
</protein>
<organism evidence="1 2">
    <name type="scientific">Streptomyces lanatus</name>
    <dbReference type="NCBI Taxonomy" id="66900"/>
    <lineage>
        <taxon>Bacteria</taxon>
        <taxon>Bacillati</taxon>
        <taxon>Actinomycetota</taxon>
        <taxon>Actinomycetes</taxon>
        <taxon>Kitasatosporales</taxon>
        <taxon>Streptomycetaceae</taxon>
        <taxon>Streptomyces</taxon>
    </lineage>
</organism>
<dbReference type="RefSeq" id="WP_190074935.1">
    <property type="nucleotide sequence ID" value="NZ_BNBM01000021.1"/>
</dbReference>
<evidence type="ECO:0000313" key="2">
    <source>
        <dbReference type="Proteomes" id="UP001486207"/>
    </source>
</evidence>
<name>A0ABV1Y5F2_9ACTN</name>
<accession>A0ABV1Y5F2</accession>
<proteinExistence type="predicted"/>
<comment type="caution">
    <text evidence="1">The sequence shown here is derived from an EMBL/GenBank/DDBJ whole genome shotgun (WGS) entry which is preliminary data.</text>
</comment>
<dbReference type="Gene3D" id="1.50.10.20">
    <property type="match status" value="1"/>
</dbReference>
<reference evidence="1 2" key="1">
    <citation type="submission" date="2024-06" db="EMBL/GenBank/DDBJ databases">
        <title>The Natural Products Discovery Center: Release of the First 8490 Sequenced Strains for Exploring Actinobacteria Biosynthetic Diversity.</title>
        <authorList>
            <person name="Kalkreuter E."/>
            <person name="Kautsar S.A."/>
            <person name="Yang D."/>
            <person name="Bader C.D."/>
            <person name="Teijaro C.N."/>
            <person name="Fluegel L."/>
            <person name="Davis C.M."/>
            <person name="Simpson J.R."/>
            <person name="Lauterbach L."/>
            <person name="Steele A.D."/>
            <person name="Gui C."/>
            <person name="Meng S."/>
            <person name="Li G."/>
            <person name="Viehrig K."/>
            <person name="Ye F."/>
            <person name="Su P."/>
            <person name="Kiefer A.F."/>
            <person name="Nichols A."/>
            <person name="Cepeda A.J."/>
            <person name="Yan W."/>
            <person name="Fan B."/>
            <person name="Jiang Y."/>
            <person name="Adhikari A."/>
            <person name="Zheng C.-J."/>
            <person name="Schuster L."/>
            <person name="Cowan T.M."/>
            <person name="Smanski M.J."/>
            <person name="Chevrette M.G."/>
            <person name="De Carvalho L.P.S."/>
            <person name="Shen B."/>
        </authorList>
    </citation>
    <scope>NUCLEOTIDE SEQUENCE [LARGE SCALE GENOMIC DNA]</scope>
    <source>
        <strain evidence="1 2">NPDC000155</strain>
    </source>
</reference>
<keyword evidence="2" id="KW-1185">Reference proteome</keyword>
<dbReference type="InterPro" id="IPR008928">
    <property type="entry name" value="6-hairpin_glycosidase_sf"/>
</dbReference>
<sequence>MTGMIDRTDMTDGQGPLLSRRTLIGVGIGAAVFTAGGVGSAHAGEGSEPRRRAQAFIAAAMAAYPDHGPIRLAQSYTDQAGLFSTAFTYDNALAILALLAVRTPDARSRAVSLGDALLYAQQHDPAHDDGRLRQGYNVGPYTFYDGSLQPDGFVRADGSANVGAQFGFTGTAVGDMAWAGIALAALAGRTGKRRFLDGAVRIGEWIERNGRTDEPLGGYKFGVDGGNRPLPFTSTEHNTDLVCLFGRLARLTGDRVWLERRACAREFVERMWEVDGGFFYTGTNDGVTVNTSPVPEDTQTWTHLALGSRAHASSLDWAARELAVVDHAGRRNSTVPAGQSYEGVTFSSASLLADEDVPIADSQPKPDRNGVWFEGTAHLALALRERGARGDEARARRLIDSLERAQELLGGGQTVGGRALPERAGVVSASSPLDTGFGFGYYPYRHLGATAWYVMAAVRSNPLRA</sequence>
<gene>
    <name evidence="1" type="ORF">ABT384_41505</name>
</gene>
<dbReference type="EMBL" id="JBEPFB010000029">
    <property type="protein sequence ID" value="MER7379087.1"/>
    <property type="molecule type" value="Genomic_DNA"/>
</dbReference>
<dbReference type="SUPFAM" id="SSF48208">
    <property type="entry name" value="Six-hairpin glycosidases"/>
    <property type="match status" value="1"/>
</dbReference>
<evidence type="ECO:0000313" key="1">
    <source>
        <dbReference type="EMBL" id="MER7379087.1"/>
    </source>
</evidence>
<dbReference type="Proteomes" id="UP001486207">
    <property type="component" value="Unassembled WGS sequence"/>
</dbReference>